<feature type="non-terminal residue" evidence="1">
    <location>
        <position position="1"/>
    </location>
</feature>
<organism evidence="1">
    <name type="scientific">Tanacetum cinerariifolium</name>
    <name type="common">Dalmatian daisy</name>
    <name type="synonym">Chrysanthemum cinerariifolium</name>
    <dbReference type="NCBI Taxonomy" id="118510"/>
    <lineage>
        <taxon>Eukaryota</taxon>
        <taxon>Viridiplantae</taxon>
        <taxon>Streptophyta</taxon>
        <taxon>Embryophyta</taxon>
        <taxon>Tracheophyta</taxon>
        <taxon>Spermatophyta</taxon>
        <taxon>Magnoliopsida</taxon>
        <taxon>eudicotyledons</taxon>
        <taxon>Gunneridae</taxon>
        <taxon>Pentapetalae</taxon>
        <taxon>asterids</taxon>
        <taxon>campanulids</taxon>
        <taxon>Asterales</taxon>
        <taxon>Asteraceae</taxon>
        <taxon>Asteroideae</taxon>
        <taxon>Anthemideae</taxon>
        <taxon>Anthemidinae</taxon>
        <taxon>Tanacetum</taxon>
    </lineage>
</organism>
<dbReference type="AlphaFoldDB" id="A0A699WQ49"/>
<dbReference type="EMBL" id="BKCJ011733969">
    <property type="protein sequence ID" value="GFD48999.1"/>
    <property type="molecule type" value="Genomic_DNA"/>
</dbReference>
<gene>
    <name evidence="1" type="ORF">Tci_920968</name>
</gene>
<name>A0A699WQ49_TANCI</name>
<proteinExistence type="predicted"/>
<reference evidence="1" key="1">
    <citation type="journal article" date="2019" name="Sci. Rep.">
        <title>Draft genome of Tanacetum cinerariifolium, the natural source of mosquito coil.</title>
        <authorList>
            <person name="Yamashiro T."/>
            <person name="Shiraishi A."/>
            <person name="Satake H."/>
            <person name="Nakayama K."/>
        </authorList>
    </citation>
    <scope>NUCLEOTIDE SEQUENCE</scope>
</reference>
<sequence>PTVPVLWYRDTPYIIRQPDALPAPELPAGLSETALPLSEAALAAKIAASQAYVSQLGFQFGNAEQVRVKLTKLVSEEAKAVGLSPAAERFAGQVELALEYSLDWH</sequence>
<evidence type="ECO:0000313" key="1">
    <source>
        <dbReference type="EMBL" id="GFD48999.1"/>
    </source>
</evidence>
<dbReference type="InterPro" id="IPR024078">
    <property type="entry name" value="LmbE-like_dom_sf"/>
</dbReference>
<protein>
    <submittedName>
        <fullName evidence="1">Uncharacterized protein</fullName>
    </submittedName>
</protein>
<comment type="caution">
    <text evidence="1">The sequence shown here is derived from an EMBL/GenBank/DDBJ whole genome shotgun (WGS) entry which is preliminary data.</text>
</comment>
<accession>A0A699WQ49</accession>
<dbReference type="Gene3D" id="3.40.50.10320">
    <property type="entry name" value="LmbE-like"/>
    <property type="match status" value="1"/>
</dbReference>